<feature type="transmembrane region" description="Helical" evidence="5">
    <location>
        <begin position="65"/>
        <end position="92"/>
    </location>
</feature>
<reference evidence="7" key="1">
    <citation type="submission" date="2022-06" db="EMBL/GenBank/DDBJ databases">
        <title>Rothia sp. isolated from sandalwood seedling.</title>
        <authorList>
            <person name="Tuikhar N."/>
            <person name="Kirdat K."/>
            <person name="Thorat V."/>
            <person name="Swetha P."/>
            <person name="Padma S."/>
            <person name="Sundararaj R."/>
            <person name="Yadav A."/>
        </authorList>
    </citation>
    <scope>NUCLEOTIDE SEQUENCE</scope>
    <source>
        <strain evidence="7">AR01</strain>
    </source>
</reference>
<keyword evidence="3" id="KW-0378">Hydrolase</keyword>
<dbReference type="PRINTS" id="PR00834">
    <property type="entry name" value="PROTEASES2C"/>
</dbReference>
<comment type="similarity">
    <text evidence="1">Belongs to the peptidase S1C family.</text>
</comment>
<dbReference type="AlphaFoldDB" id="A0A9X2HDZ7"/>
<comment type="caution">
    <text evidence="7">The sequence shown here is derived from an EMBL/GenBank/DDBJ whole genome shotgun (WGS) entry which is preliminary data.</text>
</comment>
<protein>
    <submittedName>
        <fullName evidence="7">Trypsin-like peptidase domain-containing protein</fullName>
    </submittedName>
</protein>
<keyword evidence="2" id="KW-0645">Protease</keyword>
<dbReference type="SUPFAM" id="SSF50156">
    <property type="entry name" value="PDZ domain-like"/>
    <property type="match status" value="1"/>
</dbReference>
<evidence type="ECO:0000313" key="8">
    <source>
        <dbReference type="Proteomes" id="UP001139502"/>
    </source>
</evidence>
<dbReference type="PANTHER" id="PTHR43343">
    <property type="entry name" value="PEPTIDASE S12"/>
    <property type="match status" value="1"/>
</dbReference>
<evidence type="ECO:0000256" key="2">
    <source>
        <dbReference type="ARBA" id="ARBA00022670"/>
    </source>
</evidence>
<keyword evidence="5" id="KW-0812">Transmembrane</keyword>
<dbReference type="InterPro" id="IPR009003">
    <property type="entry name" value="Peptidase_S1_PA"/>
</dbReference>
<feature type="compositionally biased region" description="Basic residues" evidence="4">
    <location>
        <begin position="1"/>
        <end position="21"/>
    </location>
</feature>
<dbReference type="Gene3D" id="2.30.42.10">
    <property type="match status" value="1"/>
</dbReference>
<dbReference type="Pfam" id="PF13365">
    <property type="entry name" value="Trypsin_2"/>
    <property type="match status" value="1"/>
</dbReference>
<keyword evidence="8" id="KW-1185">Reference proteome</keyword>
<organism evidence="7 8">
    <name type="scientific">Rothia santali</name>
    <dbReference type="NCBI Taxonomy" id="2949643"/>
    <lineage>
        <taxon>Bacteria</taxon>
        <taxon>Bacillati</taxon>
        <taxon>Actinomycetota</taxon>
        <taxon>Actinomycetes</taxon>
        <taxon>Micrococcales</taxon>
        <taxon>Micrococcaceae</taxon>
        <taxon>Rothia</taxon>
    </lineage>
</organism>
<evidence type="ECO:0000256" key="3">
    <source>
        <dbReference type="ARBA" id="ARBA00022801"/>
    </source>
</evidence>
<dbReference type="InterPro" id="IPR001478">
    <property type="entry name" value="PDZ"/>
</dbReference>
<dbReference type="SUPFAM" id="SSF50494">
    <property type="entry name" value="Trypsin-like serine proteases"/>
    <property type="match status" value="1"/>
</dbReference>
<dbReference type="GO" id="GO:0004252">
    <property type="term" value="F:serine-type endopeptidase activity"/>
    <property type="evidence" value="ECO:0007669"/>
    <property type="project" value="InterPro"/>
</dbReference>
<evidence type="ECO:0000256" key="5">
    <source>
        <dbReference type="SAM" id="Phobius"/>
    </source>
</evidence>
<dbReference type="SMART" id="SM00228">
    <property type="entry name" value="PDZ"/>
    <property type="match status" value="1"/>
</dbReference>
<feature type="region of interest" description="Disordered" evidence="4">
    <location>
        <begin position="388"/>
        <end position="416"/>
    </location>
</feature>
<dbReference type="EMBL" id="JANAFB010000028">
    <property type="protein sequence ID" value="MCP3426525.1"/>
    <property type="molecule type" value="Genomic_DNA"/>
</dbReference>
<dbReference type="RefSeq" id="WP_254167300.1">
    <property type="nucleotide sequence ID" value="NZ_JANAFB010000028.1"/>
</dbReference>
<feature type="compositionally biased region" description="Low complexity" evidence="4">
    <location>
        <begin position="31"/>
        <end position="42"/>
    </location>
</feature>
<dbReference type="Proteomes" id="UP001139502">
    <property type="component" value="Unassembled WGS sequence"/>
</dbReference>
<name>A0A9X2HDZ7_9MICC</name>
<dbReference type="Gene3D" id="2.40.10.10">
    <property type="entry name" value="Trypsin-like serine proteases"/>
    <property type="match status" value="2"/>
</dbReference>
<keyword evidence="5" id="KW-0472">Membrane</keyword>
<accession>A0A9X2HDZ7</accession>
<dbReference type="PROSITE" id="PS50106">
    <property type="entry name" value="PDZ"/>
    <property type="match status" value="1"/>
</dbReference>
<dbReference type="InterPro" id="IPR043504">
    <property type="entry name" value="Peptidase_S1_PA_chymotrypsin"/>
</dbReference>
<dbReference type="Pfam" id="PF13180">
    <property type="entry name" value="PDZ_2"/>
    <property type="match status" value="1"/>
</dbReference>
<dbReference type="InterPro" id="IPR036034">
    <property type="entry name" value="PDZ_sf"/>
</dbReference>
<evidence type="ECO:0000313" key="7">
    <source>
        <dbReference type="EMBL" id="MCP3426525.1"/>
    </source>
</evidence>
<dbReference type="InterPro" id="IPR051201">
    <property type="entry name" value="Chloro_Bact_Ser_Proteases"/>
</dbReference>
<evidence type="ECO:0000256" key="4">
    <source>
        <dbReference type="SAM" id="MobiDB-lite"/>
    </source>
</evidence>
<evidence type="ECO:0000259" key="6">
    <source>
        <dbReference type="PROSITE" id="PS50106"/>
    </source>
</evidence>
<dbReference type="InterPro" id="IPR001940">
    <property type="entry name" value="Peptidase_S1C"/>
</dbReference>
<dbReference type="GO" id="GO:0006508">
    <property type="term" value="P:proteolysis"/>
    <property type="evidence" value="ECO:0007669"/>
    <property type="project" value="UniProtKB-KW"/>
</dbReference>
<evidence type="ECO:0000256" key="1">
    <source>
        <dbReference type="ARBA" id="ARBA00010541"/>
    </source>
</evidence>
<dbReference type="PANTHER" id="PTHR43343:SF3">
    <property type="entry name" value="PROTEASE DO-LIKE 8, CHLOROPLASTIC"/>
    <property type="match status" value="1"/>
</dbReference>
<feature type="domain" description="PDZ" evidence="6">
    <location>
        <begin position="367"/>
        <end position="452"/>
    </location>
</feature>
<proteinExistence type="inferred from homology"/>
<gene>
    <name evidence="7" type="ORF">NBM05_11065</name>
</gene>
<feature type="region of interest" description="Disordered" evidence="4">
    <location>
        <begin position="255"/>
        <end position="295"/>
    </location>
</feature>
<sequence length="471" mass="46324">MTRAPAARRGRRTAPTRLRRRAGTEPGGAYGPAPGYQYQPGASFGSPAAGSPYDRERAESGRRRFGAGTLVAGMVLAALVGGGAAAGTSALMTPTASQSTSQGATSATTIVNNTDSVNAVTAAAEKASPSTVTISVNGSSESGTGSGVVLDDQGHILTNTHVVTLDGATSSATVEVQFSDGTARTAQVVGTDPTSDLAVIKVDPSGLSLTPATLGDSSKLNVGDIAVAIGAPLGLSGTVTDGIVSNLSRTISVASSAAPEGDSTDSSQGSQGAEGNSPFRFQFPDQDGGTGGAQSQSTIALNVLQTDAAINPGNSGGALVNADGEVIGINVAIASAGSESSTSSASGNIGVGFAIPIDYAQRIAQDIIDDGSAQHGYLGATVSSHAAGDSQSFSDGAEVRSVVGGSPASDAGLKSGDVVTSVNGRRVTDAEGMTATIRESSPGDKISIAYTRGGAQKTAEVTLGNSDDAGQ</sequence>
<feature type="region of interest" description="Disordered" evidence="4">
    <location>
        <begin position="1"/>
        <end position="61"/>
    </location>
</feature>
<keyword evidence="5" id="KW-1133">Transmembrane helix</keyword>